<dbReference type="InterPro" id="IPR009072">
    <property type="entry name" value="Histone-fold"/>
</dbReference>
<sequence>MKSFTIFIAEELKQMYPGMDISRKALAIVDAVANNCRSRVSSLIRERLLCCIVAEASRLTRCNKSSIIRSMEVQTAVTSVMSSTFAKHLVGANKILVPKMSVVPVKAKRDAAFKTISTITVKSEPAS</sequence>
<dbReference type="SUPFAM" id="SSF47113">
    <property type="entry name" value="Histone-fold"/>
    <property type="match status" value="1"/>
</dbReference>
<evidence type="ECO:0000256" key="1">
    <source>
        <dbReference type="ARBA" id="ARBA00006846"/>
    </source>
</evidence>
<evidence type="ECO:0000313" key="2">
    <source>
        <dbReference type="EMBL" id="SOQ44496.1"/>
    </source>
</evidence>
<accession>A0A2H1VUQ4</accession>
<dbReference type="GO" id="GO:0003677">
    <property type="term" value="F:DNA binding"/>
    <property type="evidence" value="ECO:0007669"/>
    <property type="project" value="InterPro"/>
</dbReference>
<dbReference type="GO" id="GO:0046982">
    <property type="term" value="F:protein heterodimerization activity"/>
    <property type="evidence" value="ECO:0007669"/>
    <property type="project" value="InterPro"/>
</dbReference>
<gene>
    <name evidence="2" type="ORF">SFRICE_041291</name>
</gene>
<name>A0A2H1VUQ4_SPOFR</name>
<dbReference type="AlphaFoldDB" id="A0A2H1VUQ4"/>
<comment type="similarity">
    <text evidence="1">Belongs to the histone H2B family.</text>
</comment>
<protein>
    <submittedName>
        <fullName evidence="2">SFRICE_041291</fullName>
    </submittedName>
</protein>
<dbReference type="Gene3D" id="1.10.20.10">
    <property type="entry name" value="Histone, subunit A"/>
    <property type="match status" value="1"/>
</dbReference>
<dbReference type="EMBL" id="ODYU01004523">
    <property type="protein sequence ID" value="SOQ44496.1"/>
    <property type="molecule type" value="Genomic_DNA"/>
</dbReference>
<dbReference type="GO" id="GO:0030527">
    <property type="term" value="F:structural constituent of chromatin"/>
    <property type="evidence" value="ECO:0007669"/>
    <property type="project" value="InterPro"/>
</dbReference>
<dbReference type="PANTHER" id="PTHR23428">
    <property type="entry name" value="HISTONE H2B"/>
    <property type="match status" value="1"/>
</dbReference>
<proteinExistence type="inferred from homology"/>
<dbReference type="InterPro" id="IPR000558">
    <property type="entry name" value="Histone_H2B"/>
</dbReference>
<reference evidence="2" key="1">
    <citation type="submission" date="2016-07" db="EMBL/GenBank/DDBJ databases">
        <authorList>
            <person name="Bretaudeau A."/>
        </authorList>
    </citation>
    <scope>NUCLEOTIDE SEQUENCE</scope>
    <source>
        <strain evidence="2">Rice</strain>
        <tissue evidence="2">Whole body</tissue>
    </source>
</reference>
<organism evidence="2">
    <name type="scientific">Spodoptera frugiperda</name>
    <name type="common">Fall armyworm</name>
    <dbReference type="NCBI Taxonomy" id="7108"/>
    <lineage>
        <taxon>Eukaryota</taxon>
        <taxon>Metazoa</taxon>
        <taxon>Ecdysozoa</taxon>
        <taxon>Arthropoda</taxon>
        <taxon>Hexapoda</taxon>
        <taxon>Insecta</taxon>
        <taxon>Pterygota</taxon>
        <taxon>Neoptera</taxon>
        <taxon>Endopterygota</taxon>
        <taxon>Lepidoptera</taxon>
        <taxon>Glossata</taxon>
        <taxon>Ditrysia</taxon>
        <taxon>Noctuoidea</taxon>
        <taxon>Noctuidae</taxon>
        <taxon>Amphipyrinae</taxon>
        <taxon>Spodoptera</taxon>
    </lineage>
</organism>
<dbReference type="SMART" id="SM00427">
    <property type="entry name" value="H2B"/>
    <property type="match status" value="1"/>
</dbReference>
<dbReference type="GO" id="GO:0000786">
    <property type="term" value="C:nucleosome"/>
    <property type="evidence" value="ECO:0007669"/>
    <property type="project" value="InterPro"/>
</dbReference>